<dbReference type="InterPro" id="IPR013078">
    <property type="entry name" value="His_Pase_superF_clade-1"/>
</dbReference>
<dbReference type="CDD" id="cd07067">
    <property type="entry name" value="HP_PGM_like"/>
    <property type="match status" value="1"/>
</dbReference>
<protein>
    <submittedName>
        <fullName evidence="1">Phosphoglycerate mutase</fullName>
    </submittedName>
</protein>
<dbReference type="PANTHER" id="PTHR48100:SF1">
    <property type="entry name" value="HISTIDINE PHOSPHATASE FAMILY PROTEIN-RELATED"/>
    <property type="match status" value="1"/>
</dbReference>
<evidence type="ECO:0000313" key="2">
    <source>
        <dbReference type="Proteomes" id="UP000078447"/>
    </source>
</evidence>
<keyword evidence="2" id="KW-1185">Reference proteome</keyword>
<dbReference type="Gene3D" id="3.40.50.1240">
    <property type="entry name" value="Phosphoglycerate mutase-like"/>
    <property type="match status" value="1"/>
</dbReference>
<gene>
    <name evidence="1" type="ORF">A3783_10490</name>
</gene>
<reference evidence="1 2" key="1">
    <citation type="submission" date="2016-03" db="EMBL/GenBank/DDBJ databases">
        <authorList>
            <person name="Cho S.-Y."/>
            <person name="Lim S."/>
            <person name="Kim H."/>
            <person name="Soh E.H."/>
            <person name="Moon J.S."/>
        </authorList>
    </citation>
    <scope>NUCLEOTIDE SEQUENCE [LARGE SCALE GENOMIC DNA]</scope>
    <source>
        <strain evidence="1 2">KCTC 3810</strain>
    </source>
</reference>
<dbReference type="SMART" id="SM00855">
    <property type="entry name" value="PGAM"/>
    <property type="match status" value="1"/>
</dbReference>
<dbReference type="Pfam" id="PF00300">
    <property type="entry name" value="His_Phos_1"/>
    <property type="match status" value="1"/>
</dbReference>
<evidence type="ECO:0000313" key="1">
    <source>
        <dbReference type="EMBL" id="OAN12741.1"/>
    </source>
</evidence>
<dbReference type="InterPro" id="IPR029033">
    <property type="entry name" value="His_PPase_superfam"/>
</dbReference>
<dbReference type="Proteomes" id="UP000078447">
    <property type="component" value="Unassembled WGS sequence"/>
</dbReference>
<name>A0ABX2V8F8_9BACL</name>
<dbReference type="PANTHER" id="PTHR48100">
    <property type="entry name" value="BROAD-SPECIFICITY PHOSPHATASE YOR283W-RELATED"/>
    <property type="match status" value="1"/>
</dbReference>
<dbReference type="InterPro" id="IPR050275">
    <property type="entry name" value="PGM_Phosphatase"/>
</dbReference>
<dbReference type="EMBL" id="LVVL01000012">
    <property type="protein sequence ID" value="OAN12741.1"/>
    <property type="molecule type" value="Genomic_DNA"/>
</dbReference>
<comment type="caution">
    <text evidence="1">The sequence shown here is derived from an EMBL/GenBank/DDBJ whole genome shotgun (WGS) entry which is preliminary data.</text>
</comment>
<accession>A0ABX2V8F8</accession>
<organism evidence="1 2">
    <name type="scientific">Exiguobacterium undae</name>
    <dbReference type="NCBI Taxonomy" id="169177"/>
    <lineage>
        <taxon>Bacteria</taxon>
        <taxon>Bacillati</taxon>
        <taxon>Bacillota</taxon>
        <taxon>Bacilli</taxon>
        <taxon>Bacillales</taxon>
        <taxon>Bacillales Family XII. Incertae Sedis</taxon>
        <taxon>Exiguobacterium</taxon>
    </lineage>
</organism>
<dbReference type="RefSeq" id="WP_028105372.1">
    <property type="nucleotide sequence ID" value="NZ_LVVL01000012.1"/>
</dbReference>
<sequence length="184" mass="20820">MKTYYVIRHCEATGQAPDAPLTKQGYKQADALAGFFKTIPVDRILSSPFRRAQETILPVAALHDCPVEIEDQLQERILSTSPLSEWRSALQETFVDFDLRFPGGESSREVMERMTSVLKEASLHPARHTVLVTHGNAMALLLHTIDSTFGFDDWQQLQNPDVYRLVQTADGMTCERMTLHQTKT</sequence>
<proteinExistence type="predicted"/>
<dbReference type="SUPFAM" id="SSF53254">
    <property type="entry name" value="Phosphoglycerate mutase-like"/>
    <property type="match status" value="1"/>
</dbReference>